<comment type="caution">
    <text evidence="1">The sequence shown here is derived from an EMBL/GenBank/DDBJ whole genome shotgun (WGS) entry which is preliminary data.</text>
</comment>
<dbReference type="AlphaFoldDB" id="A0A1J5Q2P8"/>
<name>A0A1J5Q2P8_9ZZZZ</name>
<proteinExistence type="predicted"/>
<organism evidence="1">
    <name type="scientific">mine drainage metagenome</name>
    <dbReference type="NCBI Taxonomy" id="410659"/>
    <lineage>
        <taxon>unclassified sequences</taxon>
        <taxon>metagenomes</taxon>
        <taxon>ecological metagenomes</taxon>
    </lineage>
</organism>
<accession>A0A1J5Q2P8</accession>
<protein>
    <submittedName>
        <fullName evidence="1">Uncharacterized protein</fullName>
    </submittedName>
</protein>
<sequence>MFHERFPLSLFGENLFYLIEKFVWRYQIPQANLRIGSCDKTSEIAARLRQGCDIS</sequence>
<evidence type="ECO:0000313" key="1">
    <source>
        <dbReference type="EMBL" id="OIQ77985.1"/>
    </source>
</evidence>
<reference evidence="1" key="1">
    <citation type="submission" date="2016-10" db="EMBL/GenBank/DDBJ databases">
        <title>Sequence of Gallionella enrichment culture.</title>
        <authorList>
            <person name="Poehlein A."/>
            <person name="Muehling M."/>
            <person name="Daniel R."/>
        </authorList>
    </citation>
    <scope>NUCLEOTIDE SEQUENCE</scope>
</reference>
<dbReference type="EMBL" id="MLJW01001494">
    <property type="protein sequence ID" value="OIQ77985.1"/>
    <property type="molecule type" value="Genomic_DNA"/>
</dbReference>
<gene>
    <name evidence="1" type="ORF">GALL_403140</name>
</gene>